<sequence>MEENILRVISPLAAEFVPDGWSGEDEIQNLDGRGMMPYREQIEQAAAEQAVDLLAYYDGPDEVRENLVSIIPSVAVQDGKLCGCTAITYRQDLSEHQWNALFRDIAGQYSDGWGEGFEQRDIEVDGGILNVHFWQPDGFEMVPIAVSSAEQTVPERPRMELAGHDGNIFAILGRAAKLLRENGQNAASVEMRRRVTHCDNYYKALGIISEYVETELSVPRDLPPDPARRKKEKQHGGEVR</sequence>
<dbReference type="EMBL" id="LMUA01000054">
    <property type="protein sequence ID" value="KUE74625.1"/>
    <property type="molecule type" value="Genomic_DNA"/>
</dbReference>
<evidence type="ECO:0000313" key="4">
    <source>
        <dbReference type="Proteomes" id="UP000053433"/>
    </source>
</evidence>
<feature type="region of interest" description="Disordered" evidence="1">
    <location>
        <begin position="218"/>
        <end position="240"/>
    </location>
</feature>
<dbReference type="EMBL" id="VUNJ01000003">
    <property type="protein sequence ID" value="MST91012.1"/>
    <property type="molecule type" value="Genomic_DNA"/>
</dbReference>
<protein>
    <submittedName>
        <fullName evidence="2">Uncharacterized protein</fullName>
    </submittedName>
</protein>
<dbReference type="AlphaFoldDB" id="A0A0W7TL93"/>
<accession>A0A0W7TL93</accession>
<name>A0A0W7TL93_9FIRM</name>
<reference evidence="3 5" key="2">
    <citation type="submission" date="2019-08" db="EMBL/GenBank/DDBJ databases">
        <title>In-depth cultivation of the pig gut microbiome towards novel bacterial diversity and tailored functional studies.</title>
        <authorList>
            <person name="Wylensek D."/>
            <person name="Hitch T.C.A."/>
            <person name="Clavel T."/>
        </authorList>
    </citation>
    <scope>NUCLEOTIDE SEQUENCE [LARGE SCALE GENOMIC DNA]</scope>
    <source>
        <strain evidence="3 5">WCA3-601-WT-6J</strain>
    </source>
</reference>
<proteinExistence type="predicted"/>
<evidence type="ECO:0000313" key="2">
    <source>
        <dbReference type="EMBL" id="KUE74625.1"/>
    </source>
</evidence>
<evidence type="ECO:0000313" key="3">
    <source>
        <dbReference type="EMBL" id="MST91012.1"/>
    </source>
</evidence>
<dbReference type="Proteomes" id="UP000431913">
    <property type="component" value="Unassembled WGS sequence"/>
</dbReference>
<dbReference type="Proteomes" id="UP000053433">
    <property type="component" value="Unassembled WGS sequence"/>
</dbReference>
<dbReference type="RefSeq" id="WP_058724013.1">
    <property type="nucleotide sequence ID" value="NZ_JAETPD010000046.1"/>
</dbReference>
<comment type="caution">
    <text evidence="2">The sequence shown here is derived from an EMBL/GenBank/DDBJ whole genome shotgun (WGS) entry which is preliminary data.</text>
</comment>
<gene>
    <name evidence="2" type="ORF">ASJ35_18160</name>
    <name evidence="3" type="ORF">FYJ76_03520</name>
</gene>
<reference evidence="2 4" key="1">
    <citation type="submission" date="2015-10" db="EMBL/GenBank/DDBJ databases">
        <title>A novel member of the family Ruminococcaceae isolated from human faeces.</title>
        <authorList>
            <person name="Shkoporov A.N."/>
            <person name="Chaplin A.V."/>
            <person name="Motuzova O.V."/>
            <person name="Kafarskaia L.I."/>
            <person name="Efimov B.A."/>
        </authorList>
    </citation>
    <scope>NUCLEOTIDE SEQUENCE [LARGE SCALE GENOMIC DNA]</scope>
    <source>
        <strain evidence="2 4">668</strain>
    </source>
</reference>
<organism evidence="2 4">
    <name type="scientific">Ruthenibacterium lactatiformans</name>
    <dbReference type="NCBI Taxonomy" id="1550024"/>
    <lineage>
        <taxon>Bacteria</taxon>
        <taxon>Bacillati</taxon>
        <taxon>Bacillota</taxon>
        <taxon>Clostridia</taxon>
        <taxon>Eubacteriales</taxon>
        <taxon>Oscillospiraceae</taxon>
        <taxon>Ruthenibacterium</taxon>
    </lineage>
</organism>
<evidence type="ECO:0000256" key="1">
    <source>
        <dbReference type="SAM" id="MobiDB-lite"/>
    </source>
</evidence>
<evidence type="ECO:0000313" key="5">
    <source>
        <dbReference type="Proteomes" id="UP000431913"/>
    </source>
</evidence>